<dbReference type="Pfam" id="PF01839">
    <property type="entry name" value="FG-GAP"/>
    <property type="match status" value="5"/>
</dbReference>
<keyword evidence="3" id="KW-0378">Hydrolase</keyword>
<protein>
    <recommendedName>
        <fullName evidence="8">Integrin-like protein</fullName>
    </recommendedName>
</protein>
<name>A0A089XC69_STRGA</name>
<reference evidence="7" key="1">
    <citation type="journal article" date="2015" name="J. Biotechnol.">
        <title>Complete genome sequence of the actinobacterium Streptomyces glaucescens GLA.O (DSM 40922) consisting of a linear chromosome and one linear plasmid.</title>
        <authorList>
            <person name="Ortseifen V."/>
            <person name="Winkler A."/>
            <person name="Albersmeier A."/>
            <person name="Wendler S."/>
            <person name="Puhler A."/>
            <person name="Kalinowski J."/>
            <person name="Ruckert C."/>
        </authorList>
    </citation>
    <scope>NUCLEOTIDE SEQUENCE [LARGE SCALE GENOMIC DNA]</scope>
    <source>
        <strain evidence="7">DSM 40922 / GLA O</strain>
    </source>
</reference>
<dbReference type="AlphaFoldDB" id="A0A089XC69"/>
<dbReference type="InterPro" id="IPR013519">
    <property type="entry name" value="Int_alpha_beta-p"/>
</dbReference>
<sequence>MRRGSAAAVVAAAVIAGTMVPAMPAAAVHGAVPGDFNGDGYRDLVLPVPGASLQGAQWAGAVVVVYGSSRGVSSVSRRQTITEDSPGVPGRLDAWDRFGTTTATADLNRDGYADLVVGSPHSEAHEQVTVLWGSRDGLTKGTRLPQNLHQGDYGLDLAAAGLGAGSRTKILVGADVWTTVYKGPFAKDGSFGSSVETRTDGSVGSVALGDFNRSGSPDQVAFGALRPELSGSPIMVNHGGTATWTGPLKNGNGLIAATGDVNGDGYTDLVVGDPLEPVTPGIDGETGGRVLVYRGSKNGITHTQIPEVITQETTGVPGTGEKGDTFGAALTVADLNRDGAAEIVIGAPYEAVGTTERTGTVTVIPGRRSGALGTGGYSYHQDTTAIPSSNETGDFFGTTLSAGDLNRDGRPELIIGAAGENNGNGAVFTLPGGTSRPTGTGSRVFTLETLGMAQTDGWLGGKGLLRLLDAGDGTTN</sequence>
<evidence type="ECO:0000256" key="4">
    <source>
        <dbReference type="ARBA" id="ARBA00023180"/>
    </source>
</evidence>
<dbReference type="PROSITE" id="PS51470">
    <property type="entry name" value="FG_GAP"/>
    <property type="match status" value="4"/>
</dbReference>
<keyword evidence="7" id="KW-1185">Reference proteome</keyword>
<keyword evidence="2" id="KW-0677">Repeat</keyword>
<evidence type="ECO:0000256" key="5">
    <source>
        <dbReference type="SAM" id="SignalP"/>
    </source>
</evidence>
<keyword evidence="1 5" id="KW-0732">Signal</keyword>
<dbReference type="InterPro" id="IPR013517">
    <property type="entry name" value="FG-GAP"/>
</dbReference>
<dbReference type="OrthoDB" id="344301at2"/>
<dbReference type="InterPro" id="IPR028994">
    <property type="entry name" value="Integrin_alpha_N"/>
</dbReference>
<organism evidence="6 7">
    <name type="scientific">Streptomyces glaucescens</name>
    <dbReference type="NCBI Taxonomy" id="1907"/>
    <lineage>
        <taxon>Bacteria</taxon>
        <taxon>Bacillati</taxon>
        <taxon>Actinomycetota</taxon>
        <taxon>Actinomycetes</taxon>
        <taxon>Kitasatosporales</taxon>
        <taxon>Streptomycetaceae</taxon>
        <taxon>Streptomyces</taxon>
    </lineage>
</organism>
<feature type="signal peptide" evidence="5">
    <location>
        <begin position="1"/>
        <end position="27"/>
    </location>
</feature>
<dbReference type="PANTHER" id="PTHR23221:SF7">
    <property type="entry name" value="PHOSPHATIDYLINOSITOL-GLYCAN-SPECIFIC PHOSPHOLIPASE D"/>
    <property type="match status" value="1"/>
</dbReference>
<dbReference type="RefSeq" id="WP_043502604.1">
    <property type="nucleotide sequence ID" value="NZ_CP009438.1"/>
</dbReference>
<dbReference type="eggNOG" id="COG5555">
    <property type="taxonomic scope" value="Bacteria"/>
</dbReference>
<proteinExistence type="predicted"/>
<evidence type="ECO:0000313" key="6">
    <source>
        <dbReference type="EMBL" id="AIR99501.1"/>
    </source>
</evidence>
<keyword evidence="4" id="KW-0325">Glycoprotein</keyword>
<gene>
    <name evidence="6" type="ORF">SGLAU_17690</name>
</gene>
<dbReference type="Gene3D" id="2.130.10.130">
    <property type="entry name" value="Integrin alpha, N-terminal"/>
    <property type="match status" value="3"/>
</dbReference>
<dbReference type="HOGENOM" id="CLU_016303_1_0_11"/>
<accession>A0A089XC69</accession>
<dbReference type="GO" id="GO:0016787">
    <property type="term" value="F:hydrolase activity"/>
    <property type="evidence" value="ECO:0007669"/>
    <property type="project" value="UniProtKB-KW"/>
</dbReference>
<dbReference type="Proteomes" id="UP000029482">
    <property type="component" value="Chromosome"/>
</dbReference>
<dbReference type="SUPFAM" id="SSF69318">
    <property type="entry name" value="Integrin alpha N-terminal domain"/>
    <property type="match status" value="1"/>
</dbReference>
<evidence type="ECO:0008006" key="8">
    <source>
        <dbReference type="Google" id="ProtNLM"/>
    </source>
</evidence>
<dbReference type="SMART" id="SM00191">
    <property type="entry name" value="Int_alpha"/>
    <property type="match status" value="5"/>
</dbReference>
<evidence type="ECO:0000256" key="3">
    <source>
        <dbReference type="ARBA" id="ARBA00022801"/>
    </source>
</evidence>
<evidence type="ECO:0000256" key="1">
    <source>
        <dbReference type="ARBA" id="ARBA00022729"/>
    </source>
</evidence>
<feature type="chain" id="PRO_5001851597" description="Integrin-like protein" evidence="5">
    <location>
        <begin position="28"/>
        <end position="476"/>
    </location>
</feature>
<dbReference type="EMBL" id="CP009438">
    <property type="protein sequence ID" value="AIR99501.1"/>
    <property type="molecule type" value="Genomic_DNA"/>
</dbReference>
<dbReference type="KEGG" id="sgu:SGLAU_17690"/>
<evidence type="ECO:0000313" key="7">
    <source>
        <dbReference type="Proteomes" id="UP000029482"/>
    </source>
</evidence>
<dbReference type="PANTHER" id="PTHR23221">
    <property type="entry name" value="GLYCOSYLPHOSPHATIDYLINOSITOL PHOSPHOLIPASE D"/>
    <property type="match status" value="1"/>
</dbReference>
<dbReference type="STRING" id="1907.SGLAU_17690"/>
<evidence type="ECO:0000256" key="2">
    <source>
        <dbReference type="ARBA" id="ARBA00022737"/>
    </source>
</evidence>